<dbReference type="EMBL" id="JACHJO010000017">
    <property type="protein sequence ID" value="MBB6122176.1"/>
    <property type="molecule type" value="Genomic_DNA"/>
</dbReference>
<name>A0A841IY17_9ACTN</name>
<protein>
    <submittedName>
        <fullName evidence="1">Uncharacterized protein</fullName>
    </submittedName>
</protein>
<proteinExistence type="predicted"/>
<dbReference type="AlphaFoldDB" id="A0A841IY17"/>
<dbReference type="Proteomes" id="UP000536604">
    <property type="component" value="Unassembled WGS sequence"/>
</dbReference>
<organism evidence="1 2">
    <name type="scientific">Nocardiopsis algeriensis</name>
    <dbReference type="NCBI Taxonomy" id="1478215"/>
    <lineage>
        <taxon>Bacteria</taxon>
        <taxon>Bacillati</taxon>
        <taxon>Actinomycetota</taxon>
        <taxon>Actinomycetes</taxon>
        <taxon>Streptosporangiales</taxon>
        <taxon>Nocardiopsidaceae</taxon>
        <taxon>Nocardiopsis</taxon>
    </lineage>
</organism>
<keyword evidence="2" id="KW-1185">Reference proteome</keyword>
<dbReference type="RefSeq" id="WP_184293617.1">
    <property type="nucleotide sequence ID" value="NZ_JACHJO010000017.1"/>
</dbReference>
<reference evidence="1 2" key="1">
    <citation type="submission" date="2020-08" db="EMBL/GenBank/DDBJ databases">
        <title>Genomic Encyclopedia of Type Strains, Phase III (KMG-III): the genomes of soil and plant-associated and newly described type strains.</title>
        <authorList>
            <person name="Whitman W."/>
        </authorList>
    </citation>
    <scope>NUCLEOTIDE SEQUENCE [LARGE SCALE GENOMIC DNA]</scope>
    <source>
        <strain evidence="1 2">CECT 8712</strain>
    </source>
</reference>
<evidence type="ECO:0000313" key="2">
    <source>
        <dbReference type="Proteomes" id="UP000536604"/>
    </source>
</evidence>
<evidence type="ECO:0000313" key="1">
    <source>
        <dbReference type="EMBL" id="MBB6122176.1"/>
    </source>
</evidence>
<sequence>MRRSEAEYVSLARQRLLALAHEHHALTHVEIQARISDVPWKGEAIDPHHVTRALRQLTDNGDLLVDHAPTRGGRDVQLFLSTAPRTKTAVEKAARRKRLLLSRYLGWAQGTPSRPGLIGPAAEQVFHASIVSTGAFTLARPEGGDVKSFLGLALPGPLDSAGFFLPVANGIPGRAIAVPIEIKNLRDWIYPANAEPYQLLDKAARLHVKVDGQVPIAPVFVCRRAHYTTFLMAKQFGFFVIETKRQFIGDVDEDKLNEVRAELWLTDLINHQGADEKIVRALATTFPKQAQVTAERWAVTAEDPDMRDYFARMRNATSAPRRSRILEKAREHASSMGFDGGW</sequence>
<gene>
    <name evidence="1" type="ORF">FHS13_004165</name>
</gene>
<comment type="caution">
    <text evidence="1">The sequence shown here is derived from an EMBL/GenBank/DDBJ whole genome shotgun (WGS) entry which is preliminary data.</text>
</comment>
<accession>A0A841IY17</accession>